<protein>
    <submittedName>
        <fullName evidence="2">Lipase</fullName>
    </submittedName>
</protein>
<accession>A0AC35TQL9</accession>
<dbReference type="Proteomes" id="UP000095286">
    <property type="component" value="Unplaced"/>
</dbReference>
<evidence type="ECO:0000313" key="1">
    <source>
        <dbReference type="Proteomes" id="UP000095286"/>
    </source>
</evidence>
<organism evidence="1 2">
    <name type="scientific">Rhabditophanes sp. KR3021</name>
    <dbReference type="NCBI Taxonomy" id="114890"/>
    <lineage>
        <taxon>Eukaryota</taxon>
        <taxon>Metazoa</taxon>
        <taxon>Ecdysozoa</taxon>
        <taxon>Nematoda</taxon>
        <taxon>Chromadorea</taxon>
        <taxon>Rhabditida</taxon>
        <taxon>Tylenchina</taxon>
        <taxon>Panagrolaimomorpha</taxon>
        <taxon>Strongyloidoidea</taxon>
        <taxon>Alloionematidae</taxon>
        <taxon>Rhabditophanes</taxon>
    </lineage>
</organism>
<sequence>MKWVLVPFVGILSFVFVGSVIVGPITADFTNWLNRNGYQEYNFARKDFGTAGSYGGRLSKTQQVNKIPIVMIHGNSDGGLTLPGNYSTGFTSTISYFQSKGYTSAELYVTTWGDRNSSMIPTRTHSCQYVTFVRQFMEAVIKYTGKQKINVISHSMGVTLARKAIAGTMEMDHDNYSAEASKGCMVGKKFNEHVNVFIGAGGANYGICFCTGDKARLQPTCNQLNGFFPGDKCQSVLYSHTIHNEADLCYLDRSKLICLEEPKYSTMLSQLNNNHEKPGRFVYSFWTPVDEVLGNGNMVYGRITSHIPNSDGIRIFNEMQHEDLKDKTIYEQYAIMSNHEDAGNESPHQNPPSPTKKSNHDSDSDENSEQSHGHGHGHLDPQTTSAE</sequence>
<reference evidence="2" key="1">
    <citation type="submission" date="2016-11" db="UniProtKB">
        <authorList>
            <consortium name="WormBaseParasite"/>
        </authorList>
    </citation>
    <scope>IDENTIFICATION</scope>
    <source>
        <strain evidence="2">KR3021</strain>
    </source>
</reference>
<name>A0AC35TQL9_9BILA</name>
<dbReference type="WBParaSite" id="RSKR_0000294900.1">
    <property type="protein sequence ID" value="RSKR_0000294900.1"/>
    <property type="gene ID" value="RSKR_0000294900"/>
</dbReference>
<evidence type="ECO:0000313" key="2">
    <source>
        <dbReference type="WBParaSite" id="RSKR_0000294900.1"/>
    </source>
</evidence>
<proteinExistence type="predicted"/>